<dbReference type="RefSeq" id="WP_008299776.1">
    <property type="nucleotide sequence ID" value="NZ_AEXL02000098.1"/>
</dbReference>
<evidence type="ECO:0000313" key="2">
    <source>
        <dbReference type="Proteomes" id="UP000003423"/>
    </source>
</evidence>
<protein>
    <recommendedName>
        <fullName evidence="3">DUF1998 domain-containing protein</fullName>
    </recommendedName>
</protein>
<keyword evidence="2" id="KW-1185">Reference proteome</keyword>
<name>I3D226_9ARCH</name>
<comment type="caution">
    <text evidence="1">The sequence shown here is derived from an EMBL/GenBank/DDBJ whole genome shotgun (WGS) entry which is preliminary data.</text>
</comment>
<dbReference type="Proteomes" id="UP000003423">
    <property type="component" value="Unassembled WGS sequence"/>
</dbReference>
<evidence type="ECO:0000313" key="1">
    <source>
        <dbReference type="EMBL" id="EIJ65769.1"/>
    </source>
</evidence>
<dbReference type="OrthoDB" id="195311at2157"/>
<dbReference type="PATRIC" id="fig|859350.6.peg.1214"/>
<gene>
    <name evidence="1" type="ORF">BD31_I0835</name>
</gene>
<organism evidence="1 2">
    <name type="scientific">Candidatus Nitrosopumilus salarius BD31</name>
    <dbReference type="NCBI Taxonomy" id="859350"/>
    <lineage>
        <taxon>Archaea</taxon>
        <taxon>Nitrososphaerota</taxon>
        <taxon>Nitrososphaeria</taxon>
        <taxon>Nitrosopumilales</taxon>
        <taxon>Nitrosopumilaceae</taxon>
        <taxon>Nitrosopumilus</taxon>
    </lineage>
</organism>
<accession>I3D226</accession>
<proteinExistence type="predicted"/>
<dbReference type="AlphaFoldDB" id="I3D226"/>
<evidence type="ECO:0008006" key="3">
    <source>
        <dbReference type="Google" id="ProtNLM"/>
    </source>
</evidence>
<reference evidence="1 2" key="1">
    <citation type="journal article" date="2012" name="J. Bacteriol.">
        <title>Genome sequence of "Candidatus Nitrosopumilus salaria" BD31, an ammonia-oxidizing archaeon from the San Francisco Bay estuary.</title>
        <authorList>
            <person name="Mosier A.C."/>
            <person name="Allen E.E."/>
            <person name="Kim M."/>
            <person name="Ferriera S."/>
            <person name="Francis C.A."/>
        </authorList>
    </citation>
    <scope>NUCLEOTIDE SEQUENCE [LARGE SCALE GENOMIC DNA]</scope>
    <source>
        <strain evidence="1 2">BD31</strain>
    </source>
</reference>
<dbReference type="EMBL" id="AEXL02000098">
    <property type="protein sequence ID" value="EIJ65769.1"/>
    <property type="molecule type" value="Genomic_DNA"/>
</dbReference>
<sequence>MNEIPDLTEWQVLFKNYEGAVWTSDNVTLRTSKIIGIVEEHPDKEILKALAKEISDCKNQLQRHYFEKQKNNANKFAKDTKQEIIFSENTDIDKQLKEMLGEQPQVIDKTSDDIVNYTVNPSQINLFYINENTRLDSSVFPLSFRCFKCGHYELVNPQNPKLTCPCCNEGFCGDCQKPMPHVDGKCSECDNPIKKNSLNQFSYVFACPRCANLEELTPRMARLSEVQGSSIPCQSKDSCSGHMHFHMYGSFLNSYWKCETCNFKETVDKFCKCHIRKDPDVGYDGKPSIMKPIVTSAPSITSPMIKTYLYLGNSNVSCSILNKSYEDSKDDDSDSWSLNDLHDVETKIIHEQYGIEKSFTVPKITTLTVIYGYKSAVSSHPVVIPDNERMARLFQSGDTYNAYVVKTEGRGLVLSLDKKKIIKLLKQTNSITEDSYDDLANNTLSFATQSNFQTLIENKSNLPLISLLHSIEHALLSSLMEITGLEDFGSKILISDGCIILYERGDLGIGGITQITKSSNATEFKRLLRLTEHNLKSCSQKCSDSCIACIFINDFNCQPYLPNEISRWIPANSLLDRTLSAKLFEILSDSDE</sequence>